<feature type="compositionally biased region" description="Gly residues" evidence="4">
    <location>
        <begin position="61"/>
        <end position="75"/>
    </location>
</feature>
<comment type="subcellular location">
    <subcellularLocation>
        <location evidence="1">Membrane</location>
    </subcellularLocation>
</comment>
<feature type="domain" description="Penicillin-binding protein dimerisation" evidence="6">
    <location>
        <begin position="130"/>
        <end position="299"/>
    </location>
</feature>
<evidence type="ECO:0000256" key="2">
    <source>
        <dbReference type="ARBA" id="ARBA00007171"/>
    </source>
</evidence>
<sequence>MSERPRDPGRGAARQSTGKSTGDSAGKSPRGGRQPAGRSRDPRRVPRPARSAPARAPRASRGGGRGGRPPQGGGAALRLASPRPRLRLVAVGLTLVMLAFTVRLLQVQAVDADAYAEKAAVNRYMTVPLAAERGTIEARDGSALATTVDAYDITADPYLFTPKQTKTDDAPERAAKILAPLIGQKRSEVAEKLSRRETRYVLLARQQTPKTWRQIKKLKARLAEKATGASGGGASNVLAGVYQEKHAKRVYPNKELASSVLGFVNSEGKGGAGVEALLDKDLAGEDGKITYAQSGGRQVPTAGVREQAARPGSDIELTLDRDIQWSAQRAIADQVEKSHADSGYLIVQDTRTGQLLGMANAPAYDPNDISRAKTESFGNAALQDAYEPGSTSKLMSMAAVLEEKKATPTTAVTVPNRLKRADRAFADDVDHETWHLTLNGVLAKSSNIGTILATEQLGRTQSEANKVLYSYLHNFGIGRPTGLGFPGETDGLLEKPGKWNDAQQYTIPFGQGLSLNAVQAASIYSTIANGGERIAPSLVRGTTGPDGRYKAAKQPDRRRVVSERTARTLSRMLESVVDDMEGTGTTAKIPGYRVAGKTGTANRVDPKTGRYHGYTSSFAGFAPADKPRLTVYCAVQNPKKGSYFGSDVCGPVYKKVMKFALKTLQIPPTGAGPARLPVLAGHKRNG</sequence>
<dbReference type="InterPro" id="IPR005311">
    <property type="entry name" value="PBP_dimer"/>
</dbReference>
<dbReference type="SUPFAM" id="SSF56601">
    <property type="entry name" value="beta-lactamase/transpeptidase-like"/>
    <property type="match status" value="1"/>
</dbReference>
<dbReference type="RefSeq" id="WP_344562757.1">
    <property type="nucleotide sequence ID" value="NZ_BAAARJ010000003.1"/>
</dbReference>
<dbReference type="InterPro" id="IPR001460">
    <property type="entry name" value="PCN-bd_Tpept"/>
</dbReference>
<accession>A0ABP6C3S3</accession>
<evidence type="ECO:0000313" key="7">
    <source>
        <dbReference type="EMBL" id="GAA2599648.1"/>
    </source>
</evidence>
<keyword evidence="3" id="KW-0472">Membrane</keyword>
<dbReference type="PANTHER" id="PTHR30627:SF1">
    <property type="entry name" value="PEPTIDOGLYCAN D,D-TRANSPEPTIDASE FTSI"/>
    <property type="match status" value="1"/>
</dbReference>
<gene>
    <name evidence="7" type="primary">ftsI</name>
    <name evidence="7" type="ORF">GCM10009863_11250</name>
</gene>
<evidence type="ECO:0000256" key="1">
    <source>
        <dbReference type="ARBA" id="ARBA00004370"/>
    </source>
</evidence>
<dbReference type="Proteomes" id="UP001501447">
    <property type="component" value="Unassembled WGS sequence"/>
</dbReference>
<dbReference type="EMBL" id="BAAARJ010000003">
    <property type="protein sequence ID" value="GAA2599648.1"/>
    <property type="molecule type" value="Genomic_DNA"/>
</dbReference>
<feature type="region of interest" description="Disordered" evidence="4">
    <location>
        <begin position="1"/>
        <end position="79"/>
    </location>
</feature>
<dbReference type="Gene3D" id="3.90.1310.10">
    <property type="entry name" value="Penicillin-binding protein 2a (Domain 2)"/>
    <property type="match status" value="1"/>
</dbReference>
<dbReference type="InterPro" id="IPR012338">
    <property type="entry name" value="Beta-lactam/transpept-like"/>
</dbReference>
<feature type="compositionally biased region" description="Polar residues" evidence="4">
    <location>
        <begin position="14"/>
        <end position="23"/>
    </location>
</feature>
<name>A0ABP6C3S3_9ACTN</name>
<evidence type="ECO:0000256" key="4">
    <source>
        <dbReference type="SAM" id="MobiDB-lite"/>
    </source>
</evidence>
<dbReference type="InterPro" id="IPR036138">
    <property type="entry name" value="PBP_dimer_sf"/>
</dbReference>
<keyword evidence="7" id="KW-0131">Cell cycle</keyword>
<keyword evidence="8" id="KW-1185">Reference proteome</keyword>
<feature type="compositionally biased region" description="Basic and acidic residues" evidence="4">
    <location>
        <begin position="547"/>
        <end position="558"/>
    </location>
</feature>
<dbReference type="Pfam" id="PF03717">
    <property type="entry name" value="PBP_dimer"/>
    <property type="match status" value="1"/>
</dbReference>
<evidence type="ECO:0000259" key="5">
    <source>
        <dbReference type="Pfam" id="PF00905"/>
    </source>
</evidence>
<dbReference type="InterPro" id="IPR050515">
    <property type="entry name" value="Beta-lactam/transpept"/>
</dbReference>
<feature type="compositionally biased region" description="Low complexity" evidence="4">
    <location>
        <begin position="48"/>
        <end position="60"/>
    </location>
</feature>
<feature type="region of interest" description="Disordered" evidence="4">
    <location>
        <begin position="538"/>
        <end position="558"/>
    </location>
</feature>
<keyword evidence="7" id="KW-0132">Cell division</keyword>
<comment type="similarity">
    <text evidence="2">Belongs to the transpeptidase family.</text>
</comment>
<dbReference type="PANTHER" id="PTHR30627">
    <property type="entry name" value="PEPTIDOGLYCAN D,D-TRANSPEPTIDASE"/>
    <property type="match status" value="1"/>
</dbReference>
<evidence type="ECO:0000256" key="3">
    <source>
        <dbReference type="ARBA" id="ARBA00023136"/>
    </source>
</evidence>
<evidence type="ECO:0000259" key="6">
    <source>
        <dbReference type="Pfam" id="PF03717"/>
    </source>
</evidence>
<dbReference type="SUPFAM" id="SSF56519">
    <property type="entry name" value="Penicillin binding protein dimerisation domain"/>
    <property type="match status" value="1"/>
</dbReference>
<comment type="caution">
    <text evidence="7">The sequence shown here is derived from an EMBL/GenBank/DDBJ whole genome shotgun (WGS) entry which is preliminary data.</text>
</comment>
<dbReference type="Gene3D" id="3.40.710.10">
    <property type="entry name" value="DD-peptidase/beta-lactamase superfamily"/>
    <property type="match status" value="1"/>
</dbReference>
<proteinExistence type="inferred from homology"/>
<dbReference type="GO" id="GO:0051301">
    <property type="term" value="P:cell division"/>
    <property type="evidence" value="ECO:0007669"/>
    <property type="project" value="UniProtKB-KW"/>
</dbReference>
<evidence type="ECO:0000313" key="8">
    <source>
        <dbReference type="Proteomes" id="UP001501447"/>
    </source>
</evidence>
<dbReference type="Gene3D" id="3.30.450.330">
    <property type="match status" value="1"/>
</dbReference>
<feature type="domain" description="Penicillin-binding protein transpeptidase" evidence="5">
    <location>
        <begin position="343"/>
        <end position="658"/>
    </location>
</feature>
<reference evidence="8" key="1">
    <citation type="journal article" date="2019" name="Int. J. Syst. Evol. Microbiol.">
        <title>The Global Catalogue of Microorganisms (GCM) 10K type strain sequencing project: providing services to taxonomists for standard genome sequencing and annotation.</title>
        <authorList>
            <consortium name="The Broad Institute Genomics Platform"/>
            <consortium name="The Broad Institute Genome Sequencing Center for Infectious Disease"/>
            <person name="Wu L."/>
            <person name="Ma J."/>
        </authorList>
    </citation>
    <scope>NUCLEOTIDE SEQUENCE [LARGE SCALE GENOMIC DNA]</scope>
    <source>
        <strain evidence="8">JCM 16373</strain>
    </source>
</reference>
<dbReference type="Pfam" id="PF00905">
    <property type="entry name" value="Transpeptidase"/>
    <property type="match status" value="1"/>
</dbReference>
<protein>
    <submittedName>
        <fullName evidence="7">Cell division protein FtsI</fullName>
    </submittedName>
</protein>
<organism evidence="7 8">
    <name type="scientific">Streptomyces axinellae</name>
    <dbReference type="NCBI Taxonomy" id="552788"/>
    <lineage>
        <taxon>Bacteria</taxon>
        <taxon>Bacillati</taxon>
        <taxon>Actinomycetota</taxon>
        <taxon>Actinomycetes</taxon>
        <taxon>Kitasatosporales</taxon>
        <taxon>Streptomycetaceae</taxon>
        <taxon>Streptomyces</taxon>
    </lineage>
</organism>